<dbReference type="EMBL" id="GIDH01000064">
    <property type="protein sequence ID" value="NOV52007.1"/>
    <property type="molecule type" value="Transcribed_RNA"/>
</dbReference>
<evidence type="ECO:0000313" key="2">
    <source>
        <dbReference type="EMBL" id="NOV52007.1"/>
    </source>
</evidence>
<reference evidence="2" key="1">
    <citation type="submission" date="2019-12" db="EMBL/GenBank/DDBJ databases">
        <title>The sialotranscriptome of the gopher-tortoise tick, Amblyomma tuberculatum.</title>
        <authorList>
            <person name="Karim S."/>
            <person name="Andersen J."/>
            <person name="Kumar D."/>
            <person name="Adamson S."/>
            <person name="Ennen J."/>
            <person name="Qualis C.P."/>
            <person name="Ribeiro J.M.C."/>
        </authorList>
    </citation>
    <scope>NUCLEOTIDE SEQUENCE</scope>
    <source>
        <strain evidence="2">Removed</strain>
        <tissue evidence="2">Salivary glands</tissue>
    </source>
</reference>
<organism evidence="2">
    <name type="scientific">Amblyomma tuberculatum</name>
    <dbReference type="NCBI Taxonomy" id="48802"/>
    <lineage>
        <taxon>Eukaryota</taxon>
        <taxon>Metazoa</taxon>
        <taxon>Ecdysozoa</taxon>
        <taxon>Arthropoda</taxon>
        <taxon>Chelicerata</taxon>
        <taxon>Arachnida</taxon>
        <taxon>Acari</taxon>
        <taxon>Parasitiformes</taxon>
        <taxon>Ixodida</taxon>
        <taxon>Ixodoidea</taxon>
        <taxon>Ixodidae</taxon>
        <taxon>Amblyomminae</taxon>
        <taxon>Amblyomma</taxon>
    </lineage>
</organism>
<dbReference type="AlphaFoldDB" id="A0A6M2E4K0"/>
<protein>
    <submittedName>
        <fullName evidence="2">Uncharacterized protein</fullName>
    </submittedName>
</protein>
<keyword evidence="1" id="KW-0472">Membrane</keyword>
<name>A0A6M2E4K0_9ACAR</name>
<accession>A0A6M2E4K0</accession>
<keyword evidence="1" id="KW-0812">Transmembrane</keyword>
<feature type="transmembrane region" description="Helical" evidence="1">
    <location>
        <begin position="17"/>
        <end position="36"/>
    </location>
</feature>
<proteinExistence type="predicted"/>
<evidence type="ECO:0000256" key="1">
    <source>
        <dbReference type="SAM" id="Phobius"/>
    </source>
</evidence>
<sequence>MGLGAWLRQTWKMYPEIVIMGTVATIMAPIGTWCAYQIHLRPWHYRREYTVIRDDEPYAQVLKEAYKSFVPHKPPT</sequence>
<keyword evidence="1" id="KW-1133">Transmembrane helix</keyword>